<protein>
    <submittedName>
        <fullName evidence="1">Uncharacterized protein</fullName>
    </submittedName>
</protein>
<comment type="caution">
    <text evidence="1">The sequence shown here is derived from an EMBL/GenBank/DDBJ whole genome shotgun (WGS) entry which is preliminary data.</text>
</comment>
<keyword evidence="2" id="KW-1185">Reference proteome</keyword>
<evidence type="ECO:0000313" key="2">
    <source>
        <dbReference type="Proteomes" id="UP001515480"/>
    </source>
</evidence>
<accession>A0AB34KAF3</accession>
<gene>
    <name evidence="1" type="ORF">AB1Y20_000748</name>
</gene>
<evidence type="ECO:0000313" key="1">
    <source>
        <dbReference type="EMBL" id="KAL1529816.1"/>
    </source>
</evidence>
<sequence>MAPSGDRLPGETSVLQCLRLSLAYYSLQFEPRLDSSSSSFLIRSASSAGDSDTAHTIRLPDLATGPEFLTAESSLNTCVLAVECLREIARRSCSSAKPRGPVPEELSSSRDWYHKAVRSACTCQLLFEGAASRTYRSAAW</sequence>
<name>A0AB34KAF3_PRYPA</name>
<dbReference type="EMBL" id="JBGBPQ010000001">
    <property type="protein sequence ID" value="KAL1529816.1"/>
    <property type="molecule type" value="Genomic_DNA"/>
</dbReference>
<dbReference type="AlphaFoldDB" id="A0AB34KAF3"/>
<dbReference type="Proteomes" id="UP001515480">
    <property type="component" value="Unassembled WGS sequence"/>
</dbReference>
<proteinExistence type="predicted"/>
<organism evidence="1 2">
    <name type="scientific">Prymnesium parvum</name>
    <name type="common">Toxic golden alga</name>
    <dbReference type="NCBI Taxonomy" id="97485"/>
    <lineage>
        <taxon>Eukaryota</taxon>
        <taxon>Haptista</taxon>
        <taxon>Haptophyta</taxon>
        <taxon>Prymnesiophyceae</taxon>
        <taxon>Prymnesiales</taxon>
        <taxon>Prymnesiaceae</taxon>
        <taxon>Prymnesium</taxon>
    </lineage>
</organism>
<reference evidence="1 2" key="1">
    <citation type="journal article" date="2024" name="Science">
        <title>Giant polyketide synthase enzymes in the biosynthesis of giant marine polyether toxins.</title>
        <authorList>
            <person name="Fallon T.R."/>
            <person name="Shende V.V."/>
            <person name="Wierzbicki I.H."/>
            <person name="Pendleton A.L."/>
            <person name="Watervoot N.F."/>
            <person name="Auber R.P."/>
            <person name="Gonzalez D.J."/>
            <person name="Wisecaver J.H."/>
            <person name="Moore B.S."/>
        </authorList>
    </citation>
    <scope>NUCLEOTIDE SEQUENCE [LARGE SCALE GENOMIC DNA]</scope>
    <source>
        <strain evidence="1 2">12B1</strain>
    </source>
</reference>